<keyword evidence="3" id="KW-1185">Reference proteome</keyword>
<organism evidence="2 3">
    <name type="scientific">Colocasia esculenta</name>
    <name type="common">Wild taro</name>
    <name type="synonym">Arum esculentum</name>
    <dbReference type="NCBI Taxonomy" id="4460"/>
    <lineage>
        <taxon>Eukaryota</taxon>
        <taxon>Viridiplantae</taxon>
        <taxon>Streptophyta</taxon>
        <taxon>Embryophyta</taxon>
        <taxon>Tracheophyta</taxon>
        <taxon>Spermatophyta</taxon>
        <taxon>Magnoliopsida</taxon>
        <taxon>Liliopsida</taxon>
        <taxon>Araceae</taxon>
        <taxon>Aroideae</taxon>
        <taxon>Colocasieae</taxon>
        <taxon>Colocasia</taxon>
    </lineage>
</organism>
<reference evidence="2" key="1">
    <citation type="submission" date="2017-07" db="EMBL/GenBank/DDBJ databases">
        <title>Taro Niue Genome Assembly and Annotation.</title>
        <authorList>
            <person name="Atibalentja N."/>
            <person name="Keating K."/>
            <person name="Fields C.J."/>
        </authorList>
    </citation>
    <scope>NUCLEOTIDE SEQUENCE</scope>
    <source>
        <strain evidence="2">Niue_2</strain>
        <tissue evidence="2">Leaf</tissue>
    </source>
</reference>
<dbReference type="EMBL" id="NMUH01006020">
    <property type="protein sequence ID" value="MQM14248.1"/>
    <property type="molecule type" value="Genomic_DNA"/>
</dbReference>
<evidence type="ECO:0000313" key="2">
    <source>
        <dbReference type="EMBL" id="MQM14248.1"/>
    </source>
</evidence>
<dbReference type="AlphaFoldDB" id="A0A843X3H2"/>
<sequence>MVNTLAYRNSVPWMCLEDIALGAKEGFIGQILMSWEAMASRGRRSTQAREDERRREERGEQQAPAPQGPTVLPPPPPVDYGVFMQGLIQAMHTQAQTQAALLRLQLQFPRSMAMVVHPSWRGLRGWLRLLLRGRVSPF</sequence>
<proteinExistence type="predicted"/>
<comment type="caution">
    <text evidence="2">The sequence shown here is derived from an EMBL/GenBank/DDBJ whole genome shotgun (WGS) entry which is preliminary data.</text>
</comment>
<dbReference type="Proteomes" id="UP000652761">
    <property type="component" value="Unassembled WGS sequence"/>
</dbReference>
<evidence type="ECO:0000256" key="1">
    <source>
        <dbReference type="SAM" id="MobiDB-lite"/>
    </source>
</evidence>
<protein>
    <submittedName>
        <fullName evidence="2">Uncharacterized protein</fullName>
    </submittedName>
</protein>
<accession>A0A843X3H2</accession>
<feature type="region of interest" description="Disordered" evidence="1">
    <location>
        <begin position="39"/>
        <end position="76"/>
    </location>
</feature>
<feature type="compositionally biased region" description="Basic and acidic residues" evidence="1">
    <location>
        <begin position="47"/>
        <end position="60"/>
    </location>
</feature>
<evidence type="ECO:0000313" key="3">
    <source>
        <dbReference type="Proteomes" id="UP000652761"/>
    </source>
</evidence>
<gene>
    <name evidence="2" type="ORF">Taro_047179</name>
</gene>
<name>A0A843X3H2_COLES</name>